<dbReference type="AlphaFoldDB" id="A0A8R2QTJ5"/>
<accession>A0A8R2QTJ5</accession>
<name>A0A8R2QTJ5_BOMMO</name>
<proteinExistence type="predicted"/>
<dbReference type="Proteomes" id="UP000005204">
    <property type="component" value="Unassembled WGS sequence"/>
</dbReference>
<keyword evidence="2" id="KW-1185">Reference proteome</keyword>
<reference evidence="1" key="2">
    <citation type="submission" date="2022-06" db="UniProtKB">
        <authorList>
            <consortium name="EnsemblMetazoa"/>
        </authorList>
    </citation>
    <scope>IDENTIFICATION</scope>
    <source>
        <strain evidence="1">p50T (Dazao)</strain>
    </source>
</reference>
<dbReference type="EnsemblMetazoa" id="XM_038012663.1">
    <property type="protein sequence ID" value="XP_037868591.1"/>
    <property type="gene ID" value="LOC119628845"/>
</dbReference>
<evidence type="ECO:0000313" key="2">
    <source>
        <dbReference type="Proteomes" id="UP000005204"/>
    </source>
</evidence>
<protein>
    <submittedName>
        <fullName evidence="1">Uncharacterized protein</fullName>
    </submittedName>
</protein>
<evidence type="ECO:0000313" key="1">
    <source>
        <dbReference type="EnsemblMetazoa" id="XP_037868591.1"/>
    </source>
</evidence>
<reference evidence="2" key="1">
    <citation type="journal article" date="2008" name="Insect Biochem. Mol. Biol.">
        <title>The genome of a lepidopteran model insect, the silkworm Bombyx mori.</title>
        <authorList>
            <consortium name="International Silkworm Genome Consortium"/>
        </authorList>
    </citation>
    <scope>NUCLEOTIDE SEQUENCE [LARGE SCALE GENOMIC DNA]</scope>
    <source>
        <strain evidence="2">p50T</strain>
    </source>
</reference>
<organism evidence="1 2">
    <name type="scientific">Bombyx mori</name>
    <name type="common">Silk moth</name>
    <dbReference type="NCBI Taxonomy" id="7091"/>
    <lineage>
        <taxon>Eukaryota</taxon>
        <taxon>Metazoa</taxon>
        <taxon>Ecdysozoa</taxon>
        <taxon>Arthropoda</taxon>
        <taxon>Hexapoda</taxon>
        <taxon>Insecta</taxon>
        <taxon>Pterygota</taxon>
        <taxon>Neoptera</taxon>
        <taxon>Endopterygota</taxon>
        <taxon>Lepidoptera</taxon>
        <taxon>Glossata</taxon>
        <taxon>Ditrysia</taxon>
        <taxon>Bombycoidea</taxon>
        <taxon>Bombycidae</taxon>
        <taxon>Bombycinae</taxon>
        <taxon>Bombyx</taxon>
    </lineage>
</organism>
<sequence>MTEQKELIKKRSSIKGRLTAFASHLKTIDESTITATEVRELQLRIGKSNYFALCLR</sequence>